<name>A0AAW8GDJ8_9GAMM</name>
<comment type="caution">
    <text evidence="1">The sequence shown here is derived from an EMBL/GenBank/DDBJ whole genome shotgun (WGS) entry which is preliminary data.</text>
</comment>
<accession>A0AAW8GDJ8</accession>
<evidence type="ECO:0000313" key="2">
    <source>
        <dbReference type="Proteomes" id="UP001234354"/>
    </source>
</evidence>
<organism evidence="1 2">
    <name type="scientific">Pseudoxanthomonas winnipegensis</name>
    <dbReference type="NCBI Taxonomy" id="2480810"/>
    <lineage>
        <taxon>Bacteria</taxon>
        <taxon>Pseudomonadati</taxon>
        <taxon>Pseudomonadota</taxon>
        <taxon>Gammaproteobacteria</taxon>
        <taxon>Lysobacterales</taxon>
        <taxon>Lysobacteraceae</taxon>
        <taxon>Pseudoxanthomonas</taxon>
    </lineage>
</organism>
<protein>
    <submittedName>
        <fullName evidence="1">Uncharacterized protein</fullName>
    </submittedName>
</protein>
<dbReference type="Proteomes" id="UP001234354">
    <property type="component" value="Unassembled WGS sequence"/>
</dbReference>
<dbReference type="AlphaFoldDB" id="A0AAW8GDJ8"/>
<dbReference type="RefSeq" id="WP_306992067.1">
    <property type="nucleotide sequence ID" value="NZ_JAUTBB010000001.1"/>
</dbReference>
<dbReference type="EMBL" id="JAUTBB010000001">
    <property type="protein sequence ID" value="MDQ1119119.1"/>
    <property type="molecule type" value="Genomic_DNA"/>
</dbReference>
<evidence type="ECO:0000313" key="1">
    <source>
        <dbReference type="EMBL" id="MDQ1119119.1"/>
    </source>
</evidence>
<sequence>MKSETKGRLDGIFAAHQDAQDKKQKAQQVRLDAEAEFLSEFLAVVDSVIKPAFEEIGKYAESQGLKYLVDTQQDMVSYDGKSQSASVSLRFPMDDGRSYRAFNEGPHLSVICNKSKKCAWLHQNTISPMRGGSAGSIGDFQLEQITPEFIHDKVADLLQQVLA</sequence>
<reference evidence="1" key="1">
    <citation type="submission" date="2023-07" db="EMBL/GenBank/DDBJ databases">
        <title>Functional and genomic diversity of the sorghum phyllosphere microbiome.</title>
        <authorList>
            <person name="Shade A."/>
        </authorList>
    </citation>
    <scope>NUCLEOTIDE SEQUENCE</scope>
    <source>
        <strain evidence="1">SORGH_AS_0908</strain>
    </source>
</reference>
<gene>
    <name evidence="1" type="ORF">QE383_001427</name>
</gene>
<proteinExistence type="predicted"/>